<dbReference type="EMBL" id="LILD01000001">
    <property type="protein sequence ID" value="KOO38326.1"/>
    <property type="molecule type" value="Genomic_DNA"/>
</dbReference>
<protein>
    <submittedName>
        <fullName evidence="2">Uncharacterized protein</fullName>
    </submittedName>
</protein>
<keyword evidence="1" id="KW-0472">Membrane</keyword>
<name>A0A0M0KHL7_ALKHA</name>
<dbReference type="PATRIC" id="fig|136160.3.peg.1324"/>
<organism evidence="2">
    <name type="scientific">Halalkalibacterium halodurans</name>
    <name type="common">Bacillus halodurans</name>
    <dbReference type="NCBI Taxonomy" id="86665"/>
    <lineage>
        <taxon>Bacteria</taxon>
        <taxon>Bacillati</taxon>
        <taxon>Bacillota</taxon>
        <taxon>Bacilli</taxon>
        <taxon>Bacillales</taxon>
        <taxon>Bacillaceae</taxon>
        <taxon>Halalkalibacterium (ex Joshi et al. 2022)</taxon>
    </lineage>
</organism>
<proteinExistence type="predicted"/>
<evidence type="ECO:0000313" key="2">
    <source>
        <dbReference type="EMBL" id="KOO38326.1"/>
    </source>
</evidence>
<gene>
    <name evidence="2" type="ORF">AMD02_05205</name>
</gene>
<feature type="transmembrane region" description="Helical" evidence="1">
    <location>
        <begin position="6"/>
        <end position="24"/>
    </location>
</feature>
<comment type="caution">
    <text evidence="2">The sequence shown here is derived from an EMBL/GenBank/DDBJ whole genome shotgun (WGS) entry which is preliminary data.</text>
</comment>
<dbReference type="AlphaFoldDB" id="A0A0M0KHL7"/>
<reference evidence="2" key="1">
    <citation type="submission" date="2015-08" db="EMBL/GenBank/DDBJ databases">
        <title>Complete DNA Sequence of Pseudomonas syringae pv. actinidiae, the Causal Agent of Kiwifruit Canker Disease.</title>
        <authorList>
            <person name="Rikkerink E.H.A."/>
            <person name="Fineran P.C."/>
        </authorList>
    </citation>
    <scope>NUCLEOTIDE SEQUENCE</scope>
    <source>
        <strain evidence="2">DSM 13666</strain>
    </source>
</reference>
<evidence type="ECO:0000256" key="1">
    <source>
        <dbReference type="SAM" id="Phobius"/>
    </source>
</evidence>
<keyword evidence="1" id="KW-1133">Transmembrane helix</keyword>
<keyword evidence="1" id="KW-0812">Transmembrane</keyword>
<sequence length="71" mass="8007">MARHKPYLYTIFVIATLLLIWGAYSINQSLKWGGATEDTNGKRLTIIIENLMPQETGSVLSIDKGRERSLL</sequence>
<accession>A0A0M0KHL7</accession>